<dbReference type="EMBL" id="FOXS01000005">
    <property type="protein sequence ID" value="SFQ68848.1"/>
    <property type="molecule type" value="Genomic_DNA"/>
</dbReference>
<name>A0A1I6AJI2_HYMAR</name>
<sequence>MLRELGENLRQRGFALDSVDYEGGVVTTMPTIPPGTESWPLVIRLATMSGGVRLTGSVAALGVGSNVFYPSEFWGFDWSPAKKRFAR</sequence>
<reference evidence="2" key="1">
    <citation type="submission" date="2016-10" db="EMBL/GenBank/DDBJ databases">
        <authorList>
            <person name="Varghese N."/>
            <person name="Submissions S."/>
        </authorList>
    </citation>
    <scope>NUCLEOTIDE SEQUENCE [LARGE SCALE GENOMIC DNA]</scope>
    <source>
        <strain evidence="2">OR362-8,ATCC BAA-1266,JCM 13504</strain>
    </source>
</reference>
<keyword evidence="2" id="KW-1185">Reference proteome</keyword>
<gene>
    <name evidence="1" type="ORF">SAMN04515668_3753</name>
</gene>
<dbReference type="STRING" id="1227077.SAMN04515668_3753"/>
<protein>
    <submittedName>
        <fullName evidence="1">Uncharacterized protein</fullName>
    </submittedName>
</protein>
<proteinExistence type="predicted"/>
<organism evidence="1 2">
    <name type="scientific">Hymenobacter arizonensis</name>
    <name type="common">Siccationidurans arizonensis</name>
    <dbReference type="NCBI Taxonomy" id="1227077"/>
    <lineage>
        <taxon>Bacteria</taxon>
        <taxon>Pseudomonadati</taxon>
        <taxon>Bacteroidota</taxon>
        <taxon>Cytophagia</taxon>
        <taxon>Cytophagales</taxon>
        <taxon>Hymenobacteraceae</taxon>
        <taxon>Hymenobacter</taxon>
    </lineage>
</organism>
<dbReference type="Proteomes" id="UP000199029">
    <property type="component" value="Unassembled WGS sequence"/>
</dbReference>
<evidence type="ECO:0000313" key="1">
    <source>
        <dbReference type="EMBL" id="SFQ68848.1"/>
    </source>
</evidence>
<accession>A0A1I6AJI2</accession>
<evidence type="ECO:0000313" key="2">
    <source>
        <dbReference type="Proteomes" id="UP000199029"/>
    </source>
</evidence>
<dbReference type="AlphaFoldDB" id="A0A1I6AJI2"/>